<dbReference type="Proteomes" id="UP001386955">
    <property type="component" value="Unassembled WGS sequence"/>
</dbReference>
<gene>
    <name evidence="1" type="ORF">VNO78_27808</name>
</gene>
<accession>A0AAN9S181</accession>
<evidence type="ECO:0000313" key="1">
    <source>
        <dbReference type="EMBL" id="KAK7387212.1"/>
    </source>
</evidence>
<name>A0AAN9S181_PSOTE</name>
<keyword evidence="2" id="KW-1185">Reference proteome</keyword>
<proteinExistence type="predicted"/>
<comment type="caution">
    <text evidence="1">The sequence shown here is derived from an EMBL/GenBank/DDBJ whole genome shotgun (WGS) entry which is preliminary data.</text>
</comment>
<reference evidence="1 2" key="1">
    <citation type="submission" date="2024-01" db="EMBL/GenBank/DDBJ databases">
        <title>The genomes of 5 underutilized Papilionoideae crops provide insights into root nodulation and disease resistanc.</title>
        <authorList>
            <person name="Jiang F."/>
        </authorList>
    </citation>
    <scope>NUCLEOTIDE SEQUENCE [LARGE SCALE GENOMIC DNA]</scope>
    <source>
        <strain evidence="1">DUOXIRENSHENG_FW03</strain>
        <tissue evidence="1">Leaves</tissue>
    </source>
</reference>
<protein>
    <submittedName>
        <fullName evidence="1">Uncharacterized protein</fullName>
    </submittedName>
</protein>
<organism evidence="1 2">
    <name type="scientific">Psophocarpus tetragonolobus</name>
    <name type="common">Winged bean</name>
    <name type="synonym">Dolichos tetragonolobus</name>
    <dbReference type="NCBI Taxonomy" id="3891"/>
    <lineage>
        <taxon>Eukaryota</taxon>
        <taxon>Viridiplantae</taxon>
        <taxon>Streptophyta</taxon>
        <taxon>Embryophyta</taxon>
        <taxon>Tracheophyta</taxon>
        <taxon>Spermatophyta</taxon>
        <taxon>Magnoliopsida</taxon>
        <taxon>eudicotyledons</taxon>
        <taxon>Gunneridae</taxon>
        <taxon>Pentapetalae</taxon>
        <taxon>rosids</taxon>
        <taxon>fabids</taxon>
        <taxon>Fabales</taxon>
        <taxon>Fabaceae</taxon>
        <taxon>Papilionoideae</taxon>
        <taxon>50 kb inversion clade</taxon>
        <taxon>NPAAA clade</taxon>
        <taxon>indigoferoid/millettioid clade</taxon>
        <taxon>Phaseoleae</taxon>
        <taxon>Psophocarpus</taxon>
    </lineage>
</organism>
<dbReference type="EMBL" id="JAYMYS010000007">
    <property type="protein sequence ID" value="KAK7387212.1"/>
    <property type="molecule type" value="Genomic_DNA"/>
</dbReference>
<dbReference type="AlphaFoldDB" id="A0AAN9S181"/>
<evidence type="ECO:0000313" key="2">
    <source>
        <dbReference type="Proteomes" id="UP001386955"/>
    </source>
</evidence>
<sequence length="89" mass="9924">MRSVSKDKGDIYHFSQSFGPMHKCPEKGMKVTILSEDEEMAQDRGVVQTPDSLGDNPVGILMQGESPISMFYLDNKIVFQNACHVTIMS</sequence>